<feature type="transmembrane region" description="Helical" evidence="1">
    <location>
        <begin position="153"/>
        <end position="173"/>
    </location>
</feature>
<protein>
    <submittedName>
        <fullName evidence="2">Uncharacterized protein</fullName>
    </submittedName>
</protein>
<keyword evidence="1" id="KW-0472">Membrane</keyword>
<gene>
    <name evidence="2" type="ORF">A2982_02915</name>
</gene>
<comment type="caution">
    <text evidence="2">The sequence shown here is derived from an EMBL/GenBank/DDBJ whole genome shotgun (WGS) entry which is preliminary data.</text>
</comment>
<proteinExistence type="predicted"/>
<dbReference type="EMBL" id="MEVH01000020">
    <property type="protein sequence ID" value="OGC51533.1"/>
    <property type="molecule type" value="Genomic_DNA"/>
</dbReference>
<dbReference type="AlphaFoldDB" id="A0A1F4V4S3"/>
<feature type="transmembrane region" description="Helical" evidence="1">
    <location>
        <begin position="193"/>
        <end position="211"/>
    </location>
</feature>
<evidence type="ECO:0000313" key="3">
    <source>
        <dbReference type="Proteomes" id="UP000178771"/>
    </source>
</evidence>
<feature type="transmembrane region" description="Helical" evidence="1">
    <location>
        <begin position="106"/>
        <end position="133"/>
    </location>
</feature>
<evidence type="ECO:0000256" key="1">
    <source>
        <dbReference type="SAM" id="Phobius"/>
    </source>
</evidence>
<organism evidence="2 3">
    <name type="scientific">candidate division WWE3 bacterium RIFCSPLOWO2_01_FULL_39_13</name>
    <dbReference type="NCBI Taxonomy" id="1802624"/>
    <lineage>
        <taxon>Bacteria</taxon>
        <taxon>Katanobacteria</taxon>
    </lineage>
</organism>
<sequence>MKTNLNSKLFLGCGLLIISLFPLLNNAWQITLPLTLCYIAYCFGIALVSDYIIEKISGESMLKKILSKNTFKGYLTFSLIMGLLLEGFATYLGGLWYYPFFTTPTYFLLVVALGGFAIYFLAIFLSYEAIKLILDKIVKGRKVVTKDFRFEKIMYYILLFIGIILAVPPILNINKNVSGFGGFVFDVSSPKTPYLDFWPLIMLFFALFFIFEFIQHKRHRNSLIKDTMHGYLNPLLAILLVSFILGLYMELQNLPLRLWIYSNWPLSQITIFGLPVVVLLTWPMHYIGFLSAYRAFGKSPSEEIWAGDKIR</sequence>
<accession>A0A1F4V4S3</accession>
<keyword evidence="1" id="KW-1133">Transmembrane helix</keyword>
<feature type="transmembrane region" description="Helical" evidence="1">
    <location>
        <begin position="30"/>
        <end position="53"/>
    </location>
</feature>
<keyword evidence="1" id="KW-0812">Transmembrane</keyword>
<reference evidence="2 3" key="1">
    <citation type="journal article" date="2016" name="Nat. Commun.">
        <title>Thousands of microbial genomes shed light on interconnected biogeochemical processes in an aquifer system.</title>
        <authorList>
            <person name="Anantharaman K."/>
            <person name="Brown C.T."/>
            <person name="Hug L.A."/>
            <person name="Sharon I."/>
            <person name="Castelle C.J."/>
            <person name="Probst A.J."/>
            <person name="Thomas B.C."/>
            <person name="Singh A."/>
            <person name="Wilkins M.J."/>
            <person name="Karaoz U."/>
            <person name="Brodie E.L."/>
            <person name="Williams K.H."/>
            <person name="Hubbard S.S."/>
            <person name="Banfield J.F."/>
        </authorList>
    </citation>
    <scope>NUCLEOTIDE SEQUENCE [LARGE SCALE GENOMIC DNA]</scope>
</reference>
<name>A0A1F4V4S3_UNCKA</name>
<feature type="transmembrane region" description="Helical" evidence="1">
    <location>
        <begin position="7"/>
        <end position="24"/>
    </location>
</feature>
<feature type="transmembrane region" description="Helical" evidence="1">
    <location>
        <begin position="269"/>
        <end position="289"/>
    </location>
</feature>
<feature type="transmembrane region" description="Helical" evidence="1">
    <location>
        <begin position="231"/>
        <end position="249"/>
    </location>
</feature>
<evidence type="ECO:0000313" key="2">
    <source>
        <dbReference type="EMBL" id="OGC51533.1"/>
    </source>
</evidence>
<dbReference type="Proteomes" id="UP000178771">
    <property type="component" value="Unassembled WGS sequence"/>
</dbReference>
<feature type="transmembrane region" description="Helical" evidence="1">
    <location>
        <begin position="74"/>
        <end position="100"/>
    </location>
</feature>